<evidence type="ECO:0000256" key="4">
    <source>
        <dbReference type="RuleBase" id="RU003513"/>
    </source>
</evidence>
<name>A0ABP9SNV0_9ACTN</name>
<evidence type="ECO:0000313" key="7">
    <source>
        <dbReference type="Proteomes" id="UP001501570"/>
    </source>
</evidence>
<dbReference type="EMBL" id="BAABJQ010000034">
    <property type="protein sequence ID" value="GAA5198580.1"/>
    <property type="molecule type" value="Genomic_DNA"/>
</dbReference>
<dbReference type="NCBIfam" id="TIGR00236">
    <property type="entry name" value="wecB"/>
    <property type="match status" value="1"/>
</dbReference>
<dbReference type="InterPro" id="IPR003331">
    <property type="entry name" value="UDP_GlcNAc_Epimerase_2_dom"/>
</dbReference>
<proteinExistence type="inferred from homology"/>
<comment type="caution">
    <text evidence="6">The sequence shown here is derived from an EMBL/GenBank/DDBJ whole genome shotgun (WGS) entry which is preliminary data.</text>
</comment>
<dbReference type="PANTHER" id="PTHR43174:SF2">
    <property type="entry name" value="UDP-N-ACETYLGLUCOSAMINE 2-EPIMERASE"/>
    <property type="match status" value="1"/>
</dbReference>
<dbReference type="Pfam" id="PF02350">
    <property type="entry name" value="Epimerase_2"/>
    <property type="match status" value="1"/>
</dbReference>
<dbReference type="EC" id="5.1.3.14" evidence="3"/>
<sequence length="445" mass="46084">MLGTRPEAIKLAPLVVRMRQEGRLRPVVVSTGQHVTPVRQALAAFGLAADVEIALDRSEGSQAELAARLIPRLDGELVGAPPAAVVVQGDTATALIGALVAFWRRTTLVHLEAGLRSGDLTRPFPEEANRRLVAQVAQLHLAPTPLAAANLAAEGITGPRVLVTGNTIVDAVHLIVRRSPAGADPAPLAGRRRLILVTTHRRESWGEPMRRIVTAVRTLARTHADVEVVFPVHPNGALHHDIHAALDGQERVRVTDPLDYPELLRLLERAELVLSDSGGILEEAVTLDTPALVLRDVTERAEAIDAGYAQLTGTDTDRIVRAADLLLARGGSPAATGCRTNPFGDGRAAARAEQAIAWILGRAERPAPLSSSTPAAGSAVPGGVPAATNAVPAVPGGGAAVPDSGAVGPRGEAVPAAPLGGARVAGSSRRAAALAGQRVAVARDA</sequence>
<evidence type="ECO:0000259" key="5">
    <source>
        <dbReference type="Pfam" id="PF02350"/>
    </source>
</evidence>
<accession>A0ABP9SNV0</accession>
<dbReference type="CDD" id="cd03786">
    <property type="entry name" value="GTB_UDP-GlcNAc_2-Epimerase"/>
    <property type="match status" value="1"/>
</dbReference>
<evidence type="ECO:0000256" key="1">
    <source>
        <dbReference type="ARBA" id="ARBA00023235"/>
    </source>
</evidence>
<keyword evidence="7" id="KW-1185">Reference proteome</keyword>
<dbReference type="InterPro" id="IPR029767">
    <property type="entry name" value="WecB-like"/>
</dbReference>
<feature type="domain" description="UDP-N-acetylglucosamine 2-epimerase" evidence="5">
    <location>
        <begin position="18"/>
        <end position="356"/>
    </location>
</feature>
<evidence type="ECO:0000313" key="6">
    <source>
        <dbReference type="EMBL" id="GAA5198580.1"/>
    </source>
</evidence>
<comment type="similarity">
    <text evidence="2 4">Belongs to the UDP-N-acetylglucosamine 2-epimerase family.</text>
</comment>
<reference evidence="7" key="1">
    <citation type="journal article" date="2019" name="Int. J. Syst. Evol. Microbiol.">
        <title>The Global Catalogue of Microorganisms (GCM) 10K type strain sequencing project: providing services to taxonomists for standard genome sequencing and annotation.</title>
        <authorList>
            <consortium name="The Broad Institute Genomics Platform"/>
            <consortium name="The Broad Institute Genome Sequencing Center for Infectious Disease"/>
            <person name="Wu L."/>
            <person name="Ma J."/>
        </authorList>
    </citation>
    <scope>NUCLEOTIDE SEQUENCE [LARGE SCALE GENOMIC DNA]</scope>
    <source>
        <strain evidence="7">JCM 18304</strain>
    </source>
</reference>
<gene>
    <name evidence="6" type="primary">wecB_2</name>
    <name evidence="6" type="ORF">GCM10023322_72230</name>
</gene>
<dbReference type="PANTHER" id="PTHR43174">
    <property type="entry name" value="UDP-N-ACETYLGLUCOSAMINE 2-EPIMERASE"/>
    <property type="match status" value="1"/>
</dbReference>
<protein>
    <recommendedName>
        <fullName evidence="3">UDP-N-acetylglucosamine 2-epimerase (non-hydrolyzing)</fullName>
        <ecNumber evidence="3">5.1.3.14</ecNumber>
    </recommendedName>
</protein>
<dbReference type="SUPFAM" id="SSF53756">
    <property type="entry name" value="UDP-Glycosyltransferase/glycogen phosphorylase"/>
    <property type="match status" value="1"/>
</dbReference>
<keyword evidence="1 4" id="KW-0413">Isomerase</keyword>
<dbReference type="Proteomes" id="UP001501570">
    <property type="component" value="Unassembled WGS sequence"/>
</dbReference>
<organism evidence="6 7">
    <name type="scientific">Rugosimonospora acidiphila</name>
    <dbReference type="NCBI Taxonomy" id="556531"/>
    <lineage>
        <taxon>Bacteria</taxon>
        <taxon>Bacillati</taxon>
        <taxon>Actinomycetota</taxon>
        <taxon>Actinomycetes</taxon>
        <taxon>Micromonosporales</taxon>
        <taxon>Micromonosporaceae</taxon>
        <taxon>Rugosimonospora</taxon>
    </lineage>
</organism>
<evidence type="ECO:0000256" key="3">
    <source>
        <dbReference type="ARBA" id="ARBA00038858"/>
    </source>
</evidence>
<dbReference type="Gene3D" id="3.40.50.2000">
    <property type="entry name" value="Glycogen Phosphorylase B"/>
    <property type="match status" value="2"/>
</dbReference>
<evidence type="ECO:0000256" key="2">
    <source>
        <dbReference type="ARBA" id="ARBA00038209"/>
    </source>
</evidence>